<name>A0AAX6DJE8_IRIPA</name>
<dbReference type="EMBL" id="JANAVB010044218">
    <property type="protein sequence ID" value="KAJ6791866.1"/>
    <property type="molecule type" value="Genomic_DNA"/>
</dbReference>
<feature type="region of interest" description="Disordered" evidence="1">
    <location>
        <begin position="1"/>
        <end position="25"/>
    </location>
</feature>
<keyword evidence="3" id="KW-1185">Reference proteome</keyword>
<evidence type="ECO:0000313" key="3">
    <source>
        <dbReference type="Proteomes" id="UP001140949"/>
    </source>
</evidence>
<dbReference type="Proteomes" id="UP001140949">
    <property type="component" value="Unassembled WGS sequence"/>
</dbReference>
<gene>
    <name evidence="2" type="ORF">M6B38_241700</name>
</gene>
<reference evidence="2" key="2">
    <citation type="submission" date="2023-04" db="EMBL/GenBank/DDBJ databases">
        <authorList>
            <person name="Bruccoleri R.E."/>
            <person name="Oakeley E.J."/>
            <person name="Faust A.-M."/>
            <person name="Dessus-Babus S."/>
            <person name="Altorfer M."/>
            <person name="Burckhardt D."/>
            <person name="Oertli M."/>
            <person name="Naumann U."/>
            <person name="Petersen F."/>
            <person name="Wong J."/>
        </authorList>
    </citation>
    <scope>NUCLEOTIDE SEQUENCE</scope>
    <source>
        <strain evidence="2">GSM-AAB239-AS_SAM_17_03QT</strain>
        <tissue evidence="2">Leaf</tissue>
    </source>
</reference>
<dbReference type="AlphaFoldDB" id="A0AAX6DJE8"/>
<proteinExistence type="predicted"/>
<accession>A0AAX6DJE8</accession>
<protein>
    <submittedName>
        <fullName evidence="2">Uncharacterized protein</fullName>
    </submittedName>
</protein>
<comment type="caution">
    <text evidence="2">The sequence shown here is derived from an EMBL/GenBank/DDBJ whole genome shotgun (WGS) entry which is preliminary data.</text>
</comment>
<evidence type="ECO:0000256" key="1">
    <source>
        <dbReference type="SAM" id="MobiDB-lite"/>
    </source>
</evidence>
<reference evidence="2" key="1">
    <citation type="journal article" date="2023" name="GigaByte">
        <title>Genome assembly of the bearded iris, Iris pallida Lam.</title>
        <authorList>
            <person name="Bruccoleri R.E."/>
            <person name="Oakeley E.J."/>
            <person name="Faust A.M.E."/>
            <person name="Altorfer M."/>
            <person name="Dessus-Babus S."/>
            <person name="Burckhardt D."/>
            <person name="Oertli M."/>
            <person name="Naumann U."/>
            <person name="Petersen F."/>
            <person name="Wong J."/>
        </authorList>
    </citation>
    <scope>NUCLEOTIDE SEQUENCE</scope>
    <source>
        <strain evidence="2">GSM-AAB239-AS_SAM_17_03QT</strain>
    </source>
</reference>
<evidence type="ECO:0000313" key="2">
    <source>
        <dbReference type="EMBL" id="KAJ6791866.1"/>
    </source>
</evidence>
<sequence>MILVGQRQDRLGGGDPAVGDTPAQREGFGGGGCLIYDDKARTSSCSSWPARGCDELIGMVGLPYAHASVGHGMSNDKRLCRRNLGDARPGTCVRRQTRRSSHEFSS</sequence>
<organism evidence="2 3">
    <name type="scientific">Iris pallida</name>
    <name type="common">Sweet iris</name>
    <dbReference type="NCBI Taxonomy" id="29817"/>
    <lineage>
        <taxon>Eukaryota</taxon>
        <taxon>Viridiplantae</taxon>
        <taxon>Streptophyta</taxon>
        <taxon>Embryophyta</taxon>
        <taxon>Tracheophyta</taxon>
        <taxon>Spermatophyta</taxon>
        <taxon>Magnoliopsida</taxon>
        <taxon>Liliopsida</taxon>
        <taxon>Asparagales</taxon>
        <taxon>Iridaceae</taxon>
        <taxon>Iridoideae</taxon>
        <taxon>Irideae</taxon>
        <taxon>Iris</taxon>
    </lineage>
</organism>